<accession>A0A2K8Z139</accession>
<dbReference type="Pfam" id="PF14054">
    <property type="entry name" value="DUF4249"/>
    <property type="match status" value="1"/>
</dbReference>
<organism evidence="2 3">
    <name type="scientific">Spirosoma pollinicola</name>
    <dbReference type="NCBI Taxonomy" id="2057025"/>
    <lineage>
        <taxon>Bacteria</taxon>
        <taxon>Pseudomonadati</taxon>
        <taxon>Bacteroidota</taxon>
        <taxon>Cytophagia</taxon>
        <taxon>Cytophagales</taxon>
        <taxon>Cytophagaceae</taxon>
        <taxon>Spirosoma</taxon>
    </lineage>
</organism>
<dbReference type="KEGG" id="spir:CWM47_18260"/>
<reference evidence="2 3" key="1">
    <citation type="submission" date="2017-11" db="EMBL/GenBank/DDBJ databases">
        <title>Taxonomic description and genome sequences of Spirosoma HA7 sp. nov., isolated from pollen microhabitat of Corylus avellana.</title>
        <authorList>
            <person name="Ambika Manirajan B."/>
            <person name="Suarez C."/>
            <person name="Ratering S."/>
            <person name="Geissler-Plaum R."/>
            <person name="Cardinale M."/>
            <person name="Sylvia S."/>
        </authorList>
    </citation>
    <scope>NUCLEOTIDE SEQUENCE [LARGE SCALE GENOMIC DNA]</scope>
    <source>
        <strain evidence="2 3">HA7</strain>
    </source>
</reference>
<gene>
    <name evidence="2" type="ORF">CWM47_18260</name>
</gene>
<protein>
    <submittedName>
        <fullName evidence="2">DUF4249 domain-containing protein</fullName>
    </submittedName>
</protein>
<evidence type="ECO:0000313" key="3">
    <source>
        <dbReference type="Proteomes" id="UP000232883"/>
    </source>
</evidence>
<feature type="region of interest" description="Disordered" evidence="1">
    <location>
        <begin position="408"/>
        <end position="446"/>
    </location>
</feature>
<feature type="compositionally biased region" description="Basic and acidic residues" evidence="1">
    <location>
        <begin position="437"/>
        <end position="446"/>
    </location>
</feature>
<proteinExistence type="predicted"/>
<evidence type="ECO:0000256" key="1">
    <source>
        <dbReference type="SAM" id="MobiDB-lite"/>
    </source>
</evidence>
<keyword evidence="3" id="KW-1185">Reference proteome</keyword>
<name>A0A2K8Z139_9BACT</name>
<sequence>MTRAFTQLRLFFYSLRWFLLVMVPLACVDPEDILLRGTVDIIVVDGTLTNLAEEQIIRLNRSKSDPLTGRFGSRPITKAIVEVVVDSAQIVPCHETVDGSYQLPSDFKGQIGHAYQLRFTLSDGTQYASNQQIIQAVPPINNVTSQFNPKSIFPALGGYYTAGHDLFIDVNDPADARNYYRWDWKLYEKQEWCKTCYKGVYAIYGDITTQLMEAPPPGGNFYLYISGNTKLLEDCYYELTPPPYSLRNPVPEYTYDYNCRGQCWEIIYSHDFNLFSDQYSNGGVILNKEVAQIPFYDHNPGLVDVRQSSLTPDAYRYFQLFQQQTQNTGGLADTPPSALAGNVHNVANDREAVVGYFTASAVASFRYWLDRKDAYGVSLGGSGPNGYSGLPGEELFYALHLRRPMPEPSFPEAPQLQLLNAPPRPPTAICSPSDTKTPVKPEGWRD</sequence>
<dbReference type="InterPro" id="IPR025345">
    <property type="entry name" value="DUF4249"/>
</dbReference>
<dbReference type="AlphaFoldDB" id="A0A2K8Z139"/>
<dbReference type="Proteomes" id="UP000232883">
    <property type="component" value="Chromosome"/>
</dbReference>
<dbReference type="OrthoDB" id="922982at2"/>
<dbReference type="EMBL" id="CP025096">
    <property type="protein sequence ID" value="AUD03602.1"/>
    <property type="molecule type" value="Genomic_DNA"/>
</dbReference>
<dbReference type="RefSeq" id="WP_100989669.1">
    <property type="nucleotide sequence ID" value="NZ_CP025096.1"/>
</dbReference>
<evidence type="ECO:0000313" key="2">
    <source>
        <dbReference type="EMBL" id="AUD03602.1"/>
    </source>
</evidence>